<sequence>MSTTEYISRRAFLAGLALLATGARVEQGFPTPPEVLDYFRDKKLAPRFSWLDVWGEEHAHAFTVAGVLEDKVLAEFRAGIDQALTHGTGFDKFKADMERRLKPLGWWGPRRVIDPEGTKMKTVDFTRPRRLETTFWSNVRAARAAGQWDRIQRTKRALPFILYVRTTAGDPRQEHLRWAGIILPVDHPFWRTHFPPNGWGCKCAVRQITAAQAERLLGRPPEDGGIIYRDTPPAERMRTFVNKRTGVRTQVPDGIDPGWHTNPGVGRSRTLGRILQDQLDTTPADMARPRIQKIIADDGFLSHVLRARRFGIERAAVKKALKDAGRETAAVDLSHPWPRAAWPVATINDGLARDIGAKLRTVTATDAAMAHNPTHPLPAAMWRLVQLMLDGSDIWRRRSDGRLLAMIEIDGKFYMSWIDLGAGGHLEVATLYPSSRGRDTGYVRNILEGCDRVR</sequence>
<keyword evidence="4" id="KW-1185">Reference proteome</keyword>
<dbReference type="InterPro" id="IPR006528">
    <property type="entry name" value="Phage_head_morphogenesis_dom"/>
</dbReference>
<gene>
    <name evidence="3" type="ORF">STARVERO_04546</name>
</gene>
<dbReference type="RefSeq" id="WP_159602465.1">
    <property type="nucleotide sequence ID" value="NZ_CACSAS010000038.1"/>
</dbReference>
<dbReference type="Pfam" id="PF04233">
    <property type="entry name" value="Phage_Mu_F"/>
    <property type="match status" value="1"/>
</dbReference>
<proteinExistence type="predicted"/>
<evidence type="ECO:0000313" key="4">
    <source>
        <dbReference type="Proteomes" id="UP000433050"/>
    </source>
</evidence>
<evidence type="ECO:0000259" key="2">
    <source>
        <dbReference type="Pfam" id="PF04233"/>
    </source>
</evidence>
<reference evidence="3 4" key="1">
    <citation type="submission" date="2019-12" db="EMBL/GenBank/DDBJ databases">
        <authorList>
            <person name="Reyes-Prieto M."/>
        </authorList>
    </citation>
    <scope>NUCLEOTIDE SEQUENCE [LARGE SCALE GENOMIC DNA]</scope>
    <source>
        <strain evidence="3">HF14-78462</strain>
    </source>
</reference>
<feature type="domain" description="Phage head morphogenesis" evidence="2">
    <location>
        <begin position="77"/>
        <end position="205"/>
    </location>
</feature>
<dbReference type="AlphaFoldDB" id="A0A5S9R503"/>
<feature type="region of interest" description="Disordered" evidence="1">
    <location>
        <begin position="248"/>
        <end position="267"/>
    </location>
</feature>
<protein>
    <recommendedName>
        <fullName evidence="2">Phage head morphogenesis domain-containing protein</fullName>
    </recommendedName>
</protein>
<accession>A0A5S9R503</accession>
<dbReference type="EMBL" id="CACSAS010000038">
    <property type="protein sequence ID" value="CAA0129806.1"/>
    <property type="molecule type" value="Genomic_DNA"/>
</dbReference>
<evidence type="ECO:0000256" key="1">
    <source>
        <dbReference type="SAM" id="MobiDB-lite"/>
    </source>
</evidence>
<organism evidence="3 4">
    <name type="scientific">Starkeya nomas</name>
    <dbReference type="NCBI Taxonomy" id="2666134"/>
    <lineage>
        <taxon>Bacteria</taxon>
        <taxon>Pseudomonadati</taxon>
        <taxon>Pseudomonadota</taxon>
        <taxon>Alphaproteobacteria</taxon>
        <taxon>Hyphomicrobiales</taxon>
        <taxon>Xanthobacteraceae</taxon>
        <taxon>Starkeya</taxon>
    </lineage>
</organism>
<dbReference type="Proteomes" id="UP000433050">
    <property type="component" value="Unassembled WGS sequence"/>
</dbReference>
<name>A0A5S9R503_9HYPH</name>
<evidence type="ECO:0000313" key="3">
    <source>
        <dbReference type="EMBL" id="CAA0129806.1"/>
    </source>
</evidence>